<dbReference type="EMBL" id="MJBS01000248">
    <property type="protein sequence ID" value="OHE90525.1"/>
    <property type="molecule type" value="Genomic_DNA"/>
</dbReference>
<keyword evidence="3" id="KW-1185">Reference proteome</keyword>
<evidence type="ECO:0000313" key="3">
    <source>
        <dbReference type="Proteomes" id="UP000176998"/>
    </source>
</evidence>
<accession>A0A1G4AN60</accession>
<comment type="caution">
    <text evidence="2">The sequence shown here is derived from an EMBL/GenBank/DDBJ whole genome shotgun (WGS) entry which is preliminary data.</text>
</comment>
<feature type="region of interest" description="Disordered" evidence="1">
    <location>
        <begin position="64"/>
        <end position="104"/>
    </location>
</feature>
<feature type="compositionally biased region" description="Basic and acidic residues" evidence="1">
    <location>
        <begin position="85"/>
        <end position="102"/>
    </location>
</feature>
<evidence type="ECO:0000313" key="2">
    <source>
        <dbReference type="EMBL" id="OHE90525.1"/>
    </source>
</evidence>
<protein>
    <submittedName>
        <fullName evidence="2">Uncharacterized protein</fullName>
    </submittedName>
</protein>
<dbReference type="OrthoDB" id="10602799at2759"/>
<evidence type="ECO:0000256" key="1">
    <source>
        <dbReference type="SAM" id="MobiDB-lite"/>
    </source>
</evidence>
<dbReference type="AlphaFoldDB" id="A0A1G4AN60"/>
<dbReference type="GeneID" id="34567298"/>
<feature type="compositionally biased region" description="Polar residues" evidence="1">
    <location>
        <begin position="74"/>
        <end position="84"/>
    </location>
</feature>
<sequence length="322" mass="34692">MRLAVAEITCQPFTLTISVLHRISRSGLPSSSRLARAGLRPPADEDLAAGMVFVVGQTIIETSQPTKLDRDGDSSGNGTLPTRNDSSHEMKLEPPRKSDRNGDLGMSAVDLAGLGDLALLSSFFLSGDGSWRTVAVATAGVPAAHLSNLHDNSLHCGMSSSLRSVRLSGDCKACQAHSKSETTGKRRPIFLASLRRRNMPFSTSTSPRPVVAVVVVAVGIHDNPSRAQQSCRPLPKAKYDSCTNQPVRPFAGYLVGAFRLAQVWSDTTHGIQSIDDQLPEWPFEACLPRQAPLPRILMIGTDGRPGDLEYTDWCFLFSSLVG</sequence>
<gene>
    <name evidence="2" type="ORF">CORC01_14177</name>
</gene>
<dbReference type="Proteomes" id="UP000176998">
    <property type="component" value="Unassembled WGS sequence"/>
</dbReference>
<name>A0A1G4AN60_9PEZI</name>
<proteinExistence type="predicted"/>
<dbReference type="RefSeq" id="XP_022467702.1">
    <property type="nucleotide sequence ID" value="XM_022625788.1"/>
</dbReference>
<reference evidence="2 3" key="1">
    <citation type="submission" date="2016-09" db="EMBL/GenBank/DDBJ databases">
        <authorList>
            <person name="Capua I."/>
            <person name="De Benedictis P."/>
            <person name="Joannis T."/>
            <person name="Lombin L.H."/>
            <person name="Cattoli G."/>
        </authorList>
    </citation>
    <scope>NUCLEOTIDE SEQUENCE [LARGE SCALE GENOMIC DNA]</scope>
    <source>
        <strain evidence="2 3">IMI 309357</strain>
    </source>
</reference>
<organism evidence="2 3">
    <name type="scientific">Colletotrichum orchidophilum</name>
    <dbReference type="NCBI Taxonomy" id="1209926"/>
    <lineage>
        <taxon>Eukaryota</taxon>
        <taxon>Fungi</taxon>
        <taxon>Dikarya</taxon>
        <taxon>Ascomycota</taxon>
        <taxon>Pezizomycotina</taxon>
        <taxon>Sordariomycetes</taxon>
        <taxon>Hypocreomycetidae</taxon>
        <taxon>Glomerellales</taxon>
        <taxon>Glomerellaceae</taxon>
        <taxon>Colletotrichum</taxon>
    </lineage>
</organism>